<accession>A0A6A6Z9G9</accession>
<feature type="compositionally biased region" description="Low complexity" evidence="1">
    <location>
        <begin position="31"/>
        <end position="42"/>
    </location>
</feature>
<feature type="region of interest" description="Disordered" evidence="1">
    <location>
        <begin position="143"/>
        <end position="165"/>
    </location>
</feature>
<feature type="compositionally biased region" description="Polar residues" evidence="1">
    <location>
        <begin position="612"/>
        <end position="637"/>
    </location>
</feature>
<reference evidence="2 4" key="1">
    <citation type="journal article" date="2020" name="Stud. Mycol.">
        <title>101 Dothideomycetes genomes: a test case for predicting lifestyles and emergence of pathogens.</title>
        <authorList>
            <person name="Haridas S."/>
            <person name="Albert R."/>
            <person name="Binder M."/>
            <person name="Bloem J."/>
            <person name="Labutti K."/>
            <person name="Salamov A."/>
            <person name="Andreopoulos B."/>
            <person name="Baker S."/>
            <person name="Barry K."/>
            <person name="Bills G."/>
            <person name="Bluhm B."/>
            <person name="Cannon C."/>
            <person name="Castanera R."/>
            <person name="Culley D."/>
            <person name="Daum C."/>
            <person name="Ezra D."/>
            <person name="Gonzalez J."/>
            <person name="Henrissat B."/>
            <person name="Kuo A."/>
            <person name="Liang C."/>
            <person name="Lipzen A."/>
            <person name="Lutzoni F."/>
            <person name="Magnuson J."/>
            <person name="Mondo S."/>
            <person name="Nolan M."/>
            <person name="Ohm R."/>
            <person name="Pangilinan J."/>
            <person name="Park H.-J."/>
            <person name="Ramirez L."/>
            <person name="Alfaro M."/>
            <person name="Sun H."/>
            <person name="Tritt A."/>
            <person name="Yoshinaga Y."/>
            <person name="Zwiers L.-H."/>
            <person name="Turgeon B."/>
            <person name="Goodwin S."/>
            <person name="Spatafora J."/>
            <person name="Crous P."/>
            <person name="Grigoriev I."/>
        </authorList>
    </citation>
    <scope>NUCLEOTIDE SEQUENCE</scope>
    <source>
        <strain evidence="2 4">CBS 304.34</strain>
    </source>
</reference>
<dbReference type="GeneID" id="54468342"/>
<feature type="compositionally biased region" description="Polar residues" evidence="1">
    <location>
        <begin position="563"/>
        <end position="572"/>
    </location>
</feature>
<dbReference type="EMBL" id="MU003692">
    <property type="protein sequence ID" value="KAF2817448.1"/>
    <property type="molecule type" value="Genomic_DNA"/>
</dbReference>
<dbReference type="OrthoDB" id="10668717at2759"/>
<gene>
    <name evidence="2 4" type="ORF">BDZ99DRAFT_565198</name>
</gene>
<evidence type="ECO:0000313" key="4">
    <source>
        <dbReference type="RefSeq" id="XP_033584412.1"/>
    </source>
</evidence>
<organism evidence="2">
    <name type="scientific">Mytilinidion resinicola</name>
    <dbReference type="NCBI Taxonomy" id="574789"/>
    <lineage>
        <taxon>Eukaryota</taxon>
        <taxon>Fungi</taxon>
        <taxon>Dikarya</taxon>
        <taxon>Ascomycota</taxon>
        <taxon>Pezizomycotina</taxon>
        <taxon>Dothideomycetes</taxon>
        <taxon>Pleosporomycetidae</taxon>
        <taxon>Mytilinidiales</taxon>
        <taxon>Mytilinidiaceae</taxon>
        <taxon>Mytilinidion</taxon>
    </lineage>
</organism>
<name>A0A6A6Z9G9_9PEZI</name>
<proteinExistence type="predicted"/>
<feature type="compositionally biased region" description="Polar residues" evidence="1">
    <location>
        <begin position="582"/>
        <end position="594"/>
    </location>
</feature>
<feature type="region of interest" description="Disordered" evidence="1">
    <location>
        <begin position="678"/>
        <end position="697"/>
    </location>
</feature>
<feature type="region of interest" description="Disordered" evidence="1">
    <location>
        <begin position="228"/>
        <end position="269"/>
    </location>
</feature>
<reference evidence="4" key="2">
    <citation type="submission" date="2020-04" db="EMBL/GenBank/DDBJ databases">
        <authorList>
            <consortium name="NCBI Genome Project"/>
        </authorList>
    </citation>
    <scope>NUCLEOTIDE SEQUENCE</scope>
    <source>
        <strain evidence="4">CBS 304.34</strain>
    </source>
</reference>
<feature type="region of interest" description="Disordered" evidence="1">
    <location>
        <begin position="520"/>
        <end position="673"/>
    </location>
</feature>
<dbReference type="AlphaFoldDB" id="A0A6A6Z9G9"/>
<reference evidence="4" key="3">
    <citation type="submission" date="2025-04" db="UniProtKB">
        <authorList>
            <consortium name="RefSeq"/>
        </authorList>
    </citation>
    <scope>IDENTIFICATION</scope>
    <source>
        <strain evidence="4">CBS 304.34</strain>
    </source>
</reference>
<evidence type="ECO:0000256" key="1">
    <source>
        <dbReference type="SAM" id="MobiDB-lite"/>
    </source>
</evidence>
<sequence>MAEHREAIKNSGPREPFTPSTDPTPRRDQASTPLTPPSSLLSVQDFNAHRDSMRKSSTSGLGRIKDILSEVLNQKKEVEAALKQATENLIACELEKSKLEVSLAAEKAKLGGGQEDGDSAGALRAMKEQLDEDLKNLDSKVEEMKQEHGAEIQKMEEKISESAEVSEALQNRVDELKGSLAQKGAEAESLSRELAQHQRRVEELTQKLTTCEEELAEKNDTLVFSEASAEHTEKQLEAVKKQHEAAEKRHEAAEKQQEASEKQHEASEKQHEAVIAGLQTKISQGEEAHGALQRELETYKQRMVEVTQQLTASDETNASYGEMMQYLQATVADMQNQVRASRELAHHEALEATTEAPAATAQANIEKDSIIRGMQAEIDDLKNQLNRNTNTISQVEKELEAATAAGQRKDTENAKLEEELQKATAEIARLDKDLQAVGGGKSIRTIIGNHTIAYNEKCREYDTLEQQLNDVRSQLRVATQERDQFKAEADNKEKSNQKVYNMFLNEQDRSTKLEKKVKKLERERDEDLTVPPDFDPDAADAQYVRNDSQGAEVQHEVDEPGVSTRNSSTRSTIHVVPKPATAQKTSTATSISKTGNKRKANTLEAGEPDARTTAQKTSTSNSTNKAGIKSKANTSGDGESDAKTTAQRTSAATSTNKVGNKRKANALEEGEPDVNIHKLRAVKKAKGPIRTRSARGL</sequence>
<dbReference type="Gene3D" id="1.10.287.1490">
    <property type="match status" value="1"/>
</dbReference>
<feature type="region of interest" description="Disordered" evidence="1">
    <location>
        <begin position="1"/>
        <end position="63"/>
    </location>
</feature>
<evidence type="ECO:0000313" key="3">
    <source>
        <dbReference type="Proteomes" id="UP000504636"/>
    </source>
</evidence>
<keyword evidence="3" id="KW-1185">Reference proteome</keyword>
<feature type="compositionally biased region" description="Basic and acidic residues" evidence="1">
    <location>
        <begin position="143"/>
        <end position="161"/>
    </location>
</feature>
<dbReference type="RefSeq" id="XP_033584412.1">
    <property type="nucleotide sequence ID" value="XM_033727449.1"/>
</dbReference>
<protein>
    <submittedName>
        <fullName evidence="2 4">Uncharacterized protein</fullName>
    </submittedName>
</protein>
<feature type="region of interest" description="Disordered" evidence="1">
    <location>
        <begin position="180"/>
        <end position="201"/>
    </location>
</feature>
<dbReference type="Proteomes" id="UP000504636">
    <property type="component" value="Unplaced"/>
</dbReference>
<evidence type="ECO:0000313" key="2">
    <source>
        <dbReference type="EMBL" id="KAF2817448.1"/>
    </source>
</evidence>
<feature type="compositionally biased region" description="Basic and acidic residues" evidence="1">
    <location>
        <begin position="185"/>
        <end position="201"/>
    </location>
</feature>
<feature type="compositionally biased region" description="Acidic residues" evidence="1">
    <location>
        <begin position="528"/>
        <end position="538"/>
    </location>
</feature>
<feature type="compositionally biased region" description="Low complexity" evidence="1">
    <location>
        <begin position="643"/>
        <end position="655"/>
    </location>
</feature>
<dbReference type="SUPFAM" id="SSF57997">
    <property type="entry name" value="Tropomyosin"/>
    <property type="match status" value="2"/>
</dbReference>